<proteinExistence type="predicted"/>
<protein>
    <submittedName>
        <fullName evidence="1">Uncharacterized protein</fullName>
    </submittedName>
</protein>
<dbReference type="RefSeq" id="XP_043006851.1">
    <property type="nucleotide sequence ID" value="XM_043154396.1"/>
</dbReference>
<dbReference type="KEGG" id="more:E1B28_009500"/>
<evidence type="ECO:0000313" key="2">
    <source>
        <dbReference type="Proteomes" id="UP001049176"/>
    </source>
</evidence>
<organism evidence="1 2">
    <name type="scientific">Marasmius oreades</name>
    <name type="common">fairy-ring Marasmius</name>
    <dbReference type="NCBI Taxonomy" id="181124"/>
    <lineage>
        <taxon>Eukaryota</taxon>
        <taxon>Fungi</taxon>
        <taxon>Dikarya</taxon>
        <taxon>Basidiomycota</taxon>
        <taxon>Agaricomycotina</taxon>
        <taxon>Agaricomycetes</taxon>
        <taxon>Agaricomycetidae</taxon>
        <taxon>Agaricales</taxon>
        <taxon>Marasmiineae</taxon>
        <taxon>Marasmiaceae</taxon>
        <taxon>Marasmius</taxon>
    </lineage>
</organism>
<accession>A0A9P7RWB5</accession>
<comment type="caution">
    <text evidence="1">The sequence shown here is derived from an EMBL/GenBank/DDBJ whole genome shotgun (WGS) entry which is preliminary data.</text>
</comment>
<sequence>MGTGRGRGRETWAKGKKLDLLESYKTLFFKDKSAMYAQATSAFINKWGYDLAPNNLPDPNKIYTVLDINTFGDGKQRTDEETRQSDFHHKLHEKIANWAHHRWH</sequence>
<dbReference type="Proteomes" id="UP001049176">
    <property type="component" value="Chromosome 6"/>
</dbReference>
<dbReference type="OrthoDB" id="3042688at2759"/>
<dbReference type="GeneID" id="66078576"/>
<reference evidence="1" key="1">
    <citation type="journal article" date="2021" name="Genome Biol. Evol.">
        <title>The assembled and annotated genome of the fairy-ring fungus Marasmius oreades.</title>
        <authorList>
            <person name="Hiltunen M."/>
            <person name="Ament-Velasquez S.L."/>
            <person name="Johannesson H."/>
        </authorList>
    </citation>
    <scope>NUCLEOTIDE SEQUENCE</scope>
    <source>
        <strain evidence="1">03SP1</strain>
    </source>
</reference>
<gene>
    <name evidence="1" type="ORF">E1B28_009500</name>
</gene>
<evidence type="ECO:0000313" key="1">
    <source>
        <dbReference type="EMBL" id="KAG7090381.1"/>
    </source>
</evidence>
<keyword evidence="2" id="KW-1185">Reference proteome</keyword>
<name>A0A9P7RWB5_9AGAR</name>
<dbReference type="EMBL" id="CM032186">
    <property type="protein sequence ID" value="KAG7090381.1"/>
    <property type="molecule type" value="Genomic_DNA"/>
</dbReference>
<dbReference type="AlphaFoldDB" id="A0A9P7RWB5"/>